<keyword evidence="1" id="KW-0472">Membrane</keyword>
<evidence type="ECO:0000313" key="4">
    <source>
        <dbReference type="Proteomes" id="UP000244893"/>
    </source>
</evidence>
<evidence type="ECO:0000313" key="3">
    <source>
        <dbReference type="EMBL" id="PVZ96277.1"/>
    </source>
</evidence>
<keyword evidence="4" id="KW-1185">Reference proteome</keyword>
<protein>
    <recommendedName>
        <fullName evidence="2">DUF4190 domain-containing protein</fullName>
    </recommendedName>
</protein>
<evidence type="ECO:0000259" key="2">
    <source>
        <dbReference type="Pfam" id="PF13828"/>
    </source>
</evidence>
<dbReference type="OrthoDB" id="4794509at2"/>
<evidence type="ECO:0000256" key="1">
    <source>
        <dbReference type="SAM" id="Phobius"/>
    </source>
</evidence>
<dbReference type="Proteomes" id="UP000244893">
    <property type="component" value="Unassembled WGS sequence"/>
</dbReference>
<keyword evidence="1" id="KW-0812">Transmembrane</keyword>
<sequence>MVLGLVGLVFGWFMLGIPSIVGVVLGHMGLKREPAGRAFAVTGLVTGYIGIAFGVIGTLLLLASFLLPFLILLGVAGSEYGTSGY</sequence>
<reference evidence="3 4" key="1">
    <citation type="submission" date="2018-05" db="EMBL/GenBank/DDBJ databases">
        <title>Amnibacterium sp. M8JJ-5, whole genome shotgun sequence.</title>
        <authorList>
            <person name="Tuo L."/>
        </authorList>
    </citation>
    <scope>NUCLEOTIDE SEQUENCE [LARGE SCALE GENOMIC DNA]</scope>
    <source>
        <strain evidence="3 4">M8JJ-5</strain>
    </source>
</reference>
<dbReference type="Pfam" id="PF13828">
    <property type="entry name" value="DUF4190"/>
    <property type="match status" value="1"/>
</dbReference>
<feature type="transmembrane region" description="Helical" evidence="1">
    <location>
        <begin position="6"/>
        <end position="26"/>
    </location>
</feature>
<feature type="transmembrane region" description="Helical" evidence="1">
    <location>
        <begin position="38"/>
        <end position="71"/>
    </location>
</feature>
<proteinExistence type="predicted"/>
<accession>A0A2V1HZ72</accession>
<dbReference type="EMBL" id="QEOP01000001">
    <property type="protein sequence ID" value="PVZ96277.1"/>
    <property type="molecule type" value="Genomic_DNA"/>
</dbReference>
<gene>
    <name evidence="3" type="ORF">DDQ50_00525</name>
</gene>
<name>A0A2V1HZ72_9MICO</name>
<organism evidence="3 4">
    <name type="scientific">Amnibacterium flavum</name>
    <dbReference type="NCBI Taxonomy" id="2173173"/>
    <lineage>
        <taxon>Bacteria</taxon>
        <taxon>Bacillati</taxon>
        <taxon>Actinomycetota</taxon>
        <taxon>Actinomycetes</taxon>
        <taxon>Micrococcales</taxon>
        <taxon>Microbacteriaceae</taxon>
        <taxon>Amnibacterium</taxon>
    </lineage>
</organism>
<feature type="domain" description="DUF4190" evidence="2">
    <location>
        <begin position="1"/>
        <end position="56"/>
    </location>
</feature>
<dbReference type="AlphaFoldDB" id="A0A2V1HZ72"/>
<keyword evidence="1" id="KW-1133">Transmembrane helix</keyword>
<dbReference type="InterPro" id="IPR025241">
    <property type="entry name" value="DUF4190"/>
</dbReference>
<comment type="caution">
    <text evidence="3">The sequence shown here is derived from an EMBL/GenBank/DDBJ whole genome shotgun (WGS) entry which is preliminary data.</text>
</comment>